<dbReference type="PANTHER" id="PTHR30006:SF15">
    <property type="entry name" value="IRON-UTILIZATION PERIPLASMIC PROTEIN"/>
    <property type="match status" value="1"/>
</dbReference>
<dbReference type="Gene3D" id="3.40.190.10">
    <property type="entry name" value="Periplasmic binding protein-like II"/>
    <property type="match status" value="2"/>
</dbReference>
<feature type="binding site" evidence="3">
    <location>
        <position position="215"/>
    </location>
    <ligand>
        <name>Fe cation</name>
        <dbReference type="ChEBI" id="CHEBI:24875"/>
    </ligand>
</feature>
<reference evidence="5" key="1">
    <citation type="submission" date="2020-02" db="EMBL/GenBank/DDBJ databases">
        <authorList>
            <person name="Meier V. D."/>
        </authorList>
    </citation>
    <scope>NUCLEOTIDE SEQUENCE</scope>
    <source>
        <strain evidence="5">AVDCRST_MAG86</strain>
    </source>
</reference>
<dbReference type="PIRSF" id="PIRSF002825">
    <property type="entry name" value="CfbpA"/>
    <property type="match status" value="1"/>
</dbReference>
<dbReference type="CDD" id="cd13543">
    <property type="entry name" value="PBP2_Fbp"/>
    <property type="match status" value="1"/>
</dbReference>
<organism evidence="5">
    <name type="scientific">uncultured Truepera sp</name>
    <dbReference type="NCBI Taxonomy" id="543023"/>
    <lineage>
        <taxon>Bacteria</taxon>
        <taxon>Thermotogati</taxon>
        <taxon>Deinococcota</taxon>
        <taxon>Deinococci</taxon>
        <taxon>Trueperales</taxon>
        <taxon>Trueperaceae</taxon>
        <taxon>Truepera</taxon>
        <taxon>environmental samples</taxon>
    </lineage>
</organism>
<dbReference type="GO" id="GO:0046872">
    <property type="term" value="F:metal ion binding"/>
    <property type="evidence" value="ECO:0007669"/>
    <property type="project" value="UniProtKB-KW"/>
</dbReference>
<keyword evidence="3" id="KW-0408">Iron</keyword>
<dbReference type="SUPFAM" id="SSF53850">
    <property type="entry name" value="Periplasmic binding protein-like II"/>
    <property type="match status" value="1"/>
</dbReference>
<name>A0A6J4UUF7_9DEIN</name>
<feature type="signal peptide" evidence="4">
    <location>
        <begin position="1"/>
        <end position="20"/>
    </location>
</feature>
<accession>A0A6J4UUF7</accession>
<evidence type="ECO:0000313" key="5">
    <source>
        <dbReference type="EMBL" id="CAA9561145.1"/>
    </source>
</evidence>
<feature type="chain" id="PRO_5027085014" evidence="4">
    <location>
        <begin position="21"/>
        <end position="328"/>
    </location>
</feature>
<dbReference type="Pfam" id="PF13343">
    <property type="entry name" value="SBP_bac_6"/>
    <property type="match status" value="1"/>
</dbReference>
<keyword evidence="2 4" id="KW-0732">Signal</keyword>
<evidence type="ECO:0000256" key="4">
    <source>
        <dbReference type="SAM" id="SignalP"/>
    </source>
</evidence>
<evidence type="ECO:0000256" key="2">
    <source>
        <dbReference type="ARBA" id="ARBA00022729"/>
    </source>
</evidence>
<comment type="similarity">
    <text evidence="1">Belongs to the bacterial solute-binding protein 1 family.</text>
</comment>
<proteinExistence type="inferred from homology"/>
<feature type="binding site" evidence="3">
    <location>
        <position position="216"/>
    </location>
    <ligand>
        <name>Fe cation</name>
        <dbReference type="ChEBI" id="CHEBI:24875"/>
    </ligand>
</feature>
<evidence type="ECO:0000256" key="1">
    <source>
        <dbReference type="ARBA" id="ARBA00008520"/>
    </source>
</evidence>
<gene>
    <name evidence="5" type="ORF">AVDCRST_MAG86-638</name>
</gene>
<dbReference type="GO" id="GO:0030288">
    <property type="term" value="C:outer membrane-bounded periplasmic space"/>
    <property type="evidence" value="ECO:0007669"/>
    <property type="project" value="TreeGrafter"/>
</dbReference>
<keyword evidence="3" id="KW-0479">Metal-binding</keyword>
<dbReference type="EMBL" id="CADCWP010000043">
    <property type="protein sequence ID" value="CAA9561145.1"/>
    <property type="molecule type" value="Genomic_DNA"/>
</dbReference>
<evidence type="ECO:0000256" key="3">
    <source>
        <dbReference type="PIRSR" id="PIRSR002825-1"/>
    </source>
</evidence>
<dbReference type="AlphaFoldDB" id="A0A6J4UUF7"/>
<protein>
    <submittedName>
        <fullName evidence="5">Ferric iron ABC transporter, iron-binding protein</fullName>
    </submittedName>
</protein>
<sequence>MNMRLLAVLSLLFAGTGALAQTLTVYSGRNEEFVEPVVEDFIAETGIEVEVRYGDTAELAATILEEGQNSPADVFLAQDAGALGALAGAGLFTELPKATLERVEPRFRSAENLWVGVTGRARVLAYNTDAYTPETLPESIFDLTGDAYRGRVGWAPSNGSFQAFVTAMRVLEGEERAREWLEDMIANDVQTYTDNSSQIEALERGEIDLGLVNHYYLYRYLAEQGESFPVRNHYFSDADLGSLINVAGAGILATTDQPDEAQRFVDYLLSESAQQHFTNAVFEYPLVSGIETNDLLVPLSDIETPELDLSNLDDLEGTLELLSEVGAL</sequence>
<dbReference type="PANTHER" id="PTHR30006">
    <property type="entry name" value="THIAMINE-BINDING PERIPLASMIC PROTEIN-RELATED"/>
    <property type="match status" value="1"/>
</dbReference>
<dbReference type="InterPro" id="IPR026045">
    <property type="entry name" value="Ferric-bd"/>
</dbReference>